<protein>
    <submittedName>
        <fullName evidence="1">PAS domain-containing protein</fullName>
    </submittedName>
</protein>
<evidence type="ECO:0000313" key="1">
    <source>
        <dbReference type="EMBL" id="MBP5855446.1"/>
    </source>
</evidence>
<keyword evidence="2" id="KW-1185">Reference proteome</keyword>
<organism evidence="1 2">
    <name type="scientific">Marivibrio halodurans</name>
    <dbReference type="NCBI Taxonomy" id="2039722"/>
    <lineage>
        <taxon>Bacteria</taxon>
        <taxon>Pseudomonadati</taxon>
        <taxon>Pseudomonadota</taxon>
        <taxon>Alphaproteobacteria</taxon>
        <taxon>Rhodospirillales</taxon>
        <taxon>Rhodospirillaceae</taxon>
        <taxon>Marivibrio</taxon>
    </lineage>
</organism>
<dbReference type="EMBL" id="JAGMWN010000001">
    <property type="protein sequence ID" value="MBP5855446.1"/>
    <property type="molecule type" value="Genomic_DNA"/>
</dbReference>
<accession>A0A8J7V0V5</accession>
<dbReference type="InterPro" id="IPR009922">
    <property type="entry name" value="DUF1457"/>
</dbReference>
<reference evidence="1" key="1">
    <citation type="submission" date="2021-04" db="EMBL/GenBank/DDBJ databases">
        <authorList>
            <person name="Zhang D.-C."/>
        </authorList>
    </citation>
    <scope>NUCLEOTIDE SEQUENCE</scope>
    <source>
        <strain evidence="1">CGMCC 1.15697</strain>
    </source>
</reference>
<proteinExistence type="predicted"/>
<evidence type="ECO:0000313" key="2">
    <source>
        <dbReference type="Proteomes" id="UP000672602"/>
    </source>
</evidence>
<dbReference type="Pfam" id="PF07310">
    <property type="entry name" value="PAS_5"/>
    <property type="match status" value="1"/>
</dbReference>
<sequence>MAGDGTDLYGAFFERLDAPAGPRAKALHAYWRALAPPPNLPWRRQIAMDDLARLDCLDSIFILEPLEDGSDWRYRLLGTRIVEIYGQEVTNVPLREHMTSEEAEQAIALSNAVRDSREPLFLRARFVSGDYDTPIETMSLPILGRDADDVWLFGGTFFTSR</sequence>
<gene>
    <name evidence="1" type="ORF">KAJ83_00365</name>
</gene>
<name>A0A8J7V0V5_9PROT</name>
<dbReference type="AlphaFoldDB" id="A0A8J7V0V5"/>
<dbReference type="RefSeq" id="WP_210680035.1">
    <property type="nucleotide sequence ID" value="NZ_JAGMWN010000001.1"/>
</dbReference>
<dbReference type="Proteomes" id="UP000672602">
    <property type="component" value="Unassembled WGS sequence"/>
</dbReference>
<comment type="caution">
    <text evidence="1">The sequence shown here is derived from an EMBL/GenBank/DDBJ whole genome shotgun (WGS) entry which is preliminary data.</text>
</comment>